<proteinExistence type="predicted"/>
<name>A0A0L8HE31_OCTBM</name>
<reference evidence="1" key="1">
    <citation type="submission" date="2015-07" db="EMBL/GenBank/DDBJ databases">
        <title>MeaNS - Measles Nucleotide Surveillance Program.</title>
        <authorList>
            <person name="Tran T."/>
            <person name="Druce J."/>
        </authorList>
    </citation>
    <scope>NUCLEOTIDE SEQUENCE</scope>
    <source>
        <strain evidence="1">UCB-OBI-ISO-001</strain>
        <tissue evidence="1">Gonad</tissue>
    </source>
</reference>
<sequence>MPGTSLHTVNNRVRTVMVFPGPDNVFLPKQCHGEPFHLARHSMLHSFHGGRKKTSR</sequence>
<gene>
    <name evidence="1" type="ORF">OCBIM_22016851mg</name>
</gene>
<organism evidence="1">
    <name type="scientific">Octopus bimaculoides</name>
    <name type="common">California two-spotted octopus</name>
    <dbReference type="NCBI Taxonomy" id="37653"/>
    <lineage>
        <taxon>Eukaryota</taxon>
        <taxon>Metazoa</taxon>
        <taxon>Spiralia</taxon>
        <taxon>Lophotrochozoa</taxon>
        <taxon>Mollusca</taxon>
        <taxon>Cephalopoda</taxon>
        <taxon>Coleoidea</taxon>
        <taxon>Octopodiformes</taxon>
        <taxon>Octopoda</taxon>
        <taxon>Incirrata</taxon>
        <taxon>Octopodidae</taxon>
        <taxon>Octopus</taxon>
    </lineage>
</organism>
<protein>
    <submittedName>
        <fullName evidence="1">Uncharacterized protein</fullName>
    </submittedName>
</protein>
<accession>A0A0L8HE31</accession>
<dbReference type="AlphaFoldDB" id="A0A0L8HE31"/>
<evidence type="ECO:0000313" key="1">
    <source>
        <dbReference type="EMBL" id="KOF87432.1"/>
    </source>
</evidence>
<dbReference type="EMBL" id="KQ418413">
    <property type="protein sequence ID" value="KOF87432.1"/>
    <property type="molecule type" value="Genomic_DNA"/>
</dbReference>